<dbReference type="Gene3D" id="3.40.640.10">
    <property type="entry name" value="Type I PLP-dependent aspartate aminotransferase-like (Major domain)"/>
    <property type="match status" value="1"/>
</dbReference>
<comment type="subunit">
    <text evidence="4">Homodimer.</text>
</comment>
<dbReference type="InterPro" id="IPR000524">
    <property type="entry name" value="Tscrpt_reg_HTH_GntR"/>
</dbReference>
<keyword evidence="8" id="KW-0805">Transcription regulation</keyword>
<protein>
    <recommendedName>
        <fullName evidence="11">HTH gntR-type domain-containing protein</fullName>
    </recommendedName>
</protein>
<dbReference type="SUPFAM" id="SSF53383">
    <property type="entry name" value="PLP-dependent transferases"/>
    <property type="match status" value="1"/>
</dbReference>
<accession>A0A455T285</accession>
<evidence type="ECO:0000259" key="11">
    <source>
        <dbReference type="PROSITE" id="PS50949"/>
    </source>
</evidence>
<dbReference type="GO" id="GO:0003677">
    <property type="term" value="F:DNA binding"/>
    <property type="evidence" value="ECO:0007669"/>
    <property type="project" value="UniProtKB-KW"/>
</dbReference>
<dbReference type="InterPro" id="IPR015422">
    <property type="entry name" value="PyrdxlP-dep_Trfase_small"/>
</dbReference>
<keyword evidence="9" id="KW-0238">DNA-binding</keyword>
<dbReference type="SUPFAM" id="SSF46785">
    <property type="entry name" value="Winged helix' DNA-binding domain"/>
    <property type="match status" value="1"/>
</dbReference>
<comment type="similarity">
    <text evidence="2">In the C-terminal section; belongs to the class-I pyridoxal-phosphate-dependent aminotransferase family.</text>
</comment>
<name>A0A455T285_9CHLR</name>
<keyword evidence="10" id="KW-0804">Transcription</keyword>
<dbReference type="GO" id="GO:0003700">
    <property type="term" value="F:DNA-binding transcription factor activity"/>
    <property type="evidence" value="ECO:0007669"/>
    <property type="project" value="InterPro"/>
</dbReference>
<feature type="domain" description="HTH gntR-type" evidence="11">
    <location>
        <begin position="32"/>
        <end position="100"/>
    </location>
</feature>
<reference evidence="12" key="1">
    <citation type="submission" date="2018-12" db="EMBL/GenBank/DDBJ databases">
        <title>Novel natural products biosynthetic potential of the class Ktedonobacteria.</title>
        <authorList>
            <person name="Zheng Y."/>
            <person name="Saitou A."/>
            <person name="Wang C.M."/>
            <person name="Toyoda A."/>
            <person name="Minakuchi Y."/>
            <person name="Sekiguchi Y."/>
            <person name="Ueda K."/>
            <person name="Takano H."/>
            <person name="Sakai Y."/>
            <person name="Yokota A."/>
            <person name="Yabe S."/>
        </authorList>
    </citation>
    <scope>NUCLEOTIDE SEQUENCE</scope>
    <source>
        <strain evidence="12">A3-2</strain>
    </source>
</reference>
<dbReference type="GO" id="GO:0030170">
    <property type="term" value="F:pyridoxal phosphate binding"/>
    <property type="evidence" value="ECO:0007669"/>
    <property type="project" value="InterPro"/>
</dbReference>
<evidence type="ECO:0000256" key="6">
    <source>
        <dbReference type="ARBA" id="ARBA00022679"/>
    </source>
</evidence>
<proteinExistence type="inferred from homology"/>
<dbReference type="SMART" id="SM00345">
    <property type="entry name" value="HTH_GNTR"/>
    <property type="match status" value="1"/>
</dbReference>
<evidence type="ECO:0000256" key="9">
    <source>
        <dbReference type="ARBA" id="ARBA00023125"/>
    </source>
</evidence>
<dbReference type="Gene3D" id="1.10.10.10">
    <property type="entry name" value="Winged helix-like DNA-binding domain superfamily/Winged helix DNA-binding domain"/>
    <property type="match status" value="1"/>
</dbReference>
<evidence type="ECO:0000256" key="2">
    <source>
        <dbReference type="ARBA" id="ARBA00005384"/>
    </source>
</evidence>
<organism evidence="12">
    <name type="scientific">Thermogemmatispora argillosa</name>
    <dbReference type="NCBI Taxonomy" id="2045280"/>
    <lineage>
        <taxon>Bacteria</taxon>
        <taxon>Bacillati</taxon>
        <taxon>Chloroflexota</taxon>
        <taxon>Ktedonobacteria</taxon>
        <taxon>Thermogemmatisporales</taxon>
        <taxon>Thermogemmatisporaceae</taxon>
        <taxon>Thermogemmatispora</taxon>
    </lineage>
</organism>
<dbReference type="InterPro" id="IPR036388">
    <property type="entry name" value="WH-like_DNA-bd_sf"/>
</dbReference>
<dbReference type="PROSITE" id="PS50949">
    <property type="entry name" value="HTH_GNTR"/>
    <property type="match status" value="1"/>
</dbReference>
<keyword evidence="5" id="KW-0032">Aminotransferase</keyword>
<evidence type="ECO:0000256" key="8">
    <source>
        <dbReference type="ARBA" id="ARBA00023015"/>
    </source>
</evidence>
<dbReference type="InterPro" id="IPR015421">
    <property type="entry name" value="PyrdxlP-dep_Trfase_major"/>
</dbReference>
<dbReference type="Gene3D" id="3.90.1150.10">
    <property type="entry name" value="Aspartate Aminotransferase, domain 1"/>
    <property type="match status" value="1"/>
</dbReference>
<evidence type="ECO:0000256" key="4">
    <source>
        <dbReference type="ARBA" id="ARBA00011738"/>
    </source>
</evidence>
<dbReference type="PANTHER" id="PTHR46577">
    <property type="entry name" value="HTH-TYPE TRANSCRIPTIONAL REGULATORY PROTEIN GABR"/>
    <property type="match status" value="1"/>
</dbReference>
<dbReference type="PANTHER" id="PTHR46577:SF1">
    <property type="entry name" value="HTH-TYPE TRANSCRIPTIONAL REGULATORY PROTEIN GABR"/>
    <property type="match status" value="1"/>
</dbReference>
<dbReference type="InterPro" id="IPR051446">
    <property type="entry name" value="HTH_trans_reg/aminotransferase"/>
</dbReference>
<dbReference type="InterPro" id="IPR004839">
    <property type="entry name" value="Aminotransferase_I/II_large"/>
</dbReference>
<evidence type="ECO:0000256" key="3">
    <source>
        <dbReference type="ARBA" id="ARBA00007441"/>
    </source>
</evidence>
<dbReference type="CDD" id="cd00609">
    <property type="entry name" value="AAT_like"/>
    <property type="match status" value="1"/>
</dbReference>
<keyword evidence="7" id="KW-0663">Pyridoxal phosphate</keyword>
<dbReference type="CDD" id="cd07377">
    <property type="entry name" value="WHTH_GntR"/>
    <property type="match status" value="1"/>
</dbReference>
<dbReference type="GO" id="GO:0008483">
    <property type="term" value="F:transaminase activity"/>
    <property type="evidence" value="ECO:0007669"/>
    <property type="project" value="UniProtKB-KW"/>
</dbReference>
<evidence type="ECO:0000256" key="10">
    <source>
        <dbReference type="ARBA" id="ARBA00023163"/>
    </source>
</evidence>
<dbReference type="Pfam" id="PF00392">
    <property type="entry name" value="GntR"/>
    <property type="match status" value="1"/>
</dbReference>
<evidence type="ECO:0000256" key="1">
    <source>
        <dbReference type="ARBA" id="ARBA00001933"/>
    </source>
</evidence>
<evidence type="ECO:0000256" key="7">
    <source>
        <dbReference type="ARBA" id="ARBA00022898"/>
    </source>
</evidence>
<dbReference type="PRINTS" id="PR00035">
    <property type="entry name" value="HTHGNTR"/>
</dbReference>
<keyword evidence="6" id="KW-0808">Transferase</keyword>
<dbReference type="AlphaFoldDB" id="A0A455T285"/>
<gene>
    <name evidence="12" type="ORF">KTA_21590</name>
</gene>
<comment type="similarity">
    <text evidence="3">Belongs to the class-I pyridoxal-phosphate-dependent aminotransferase family.</text>
</comment>
<dbReference type="InterPro" id="IPR015424">
    <property type="entry name" value="PyrdxlP-dep_Trfase"/>
</dbReference>
<dbReference type="FunFam" id="3.40.640.10:FF:000053">
    <property type="entry name" value="Aminotransferase, class I"/>
    <property type="match status" value="1"/>
</dbReference>
<dbReference type="InterPro" id="IPR036390">
    <property type="entry name" value="WH_DNA-bd_sf"/>
</dbReference>
<comment type="cofactor">
    <cofactor evidence="1">
        <name>pyridoxal 5'-phosphate</name>
        <dbReference type="ChEBI" id="CHEBI:597326"/>
    </cofactor>
</comment>
<evidence type="ECO:0000256" key="5">
    <source>
        <dbReference type="ARBA" id="ARBA00022576"/>
    </source>
</evidence>
<dbReference type="Pfam" id="PF00155">
    <property type="entry name" value="Aminotran_1_2"/>
    <property type="match status" value="1"/>
</dbReference>
<dbReference type="EMBL" id="AP019377">
    <property type="protein sequence ID" value="BBH93960.1"/>
    <property type="molecule type" value="Genomic_DNA"/>
</dbReference>
<evidence type="ECO:0000313" key="12">
    <source>
        <dbReference type="EMBL" id="BBH93960.1"/>
    </source>
</evidence>
<sequence length="529" mass="59288">MRHSRPSERRSRSWSAAPAASVFVRLDRSSSVPLYRQIYHQLREAILSGSLPEGARLPTERALARELGVNRTTVMNAYNELASEGLIEGHVGRGTLVRRSLLSLQDEECEPEMPSWLVGLAAGESEMLGPDARVLSELMALAEYGGLISFASAMPEPALLPAELFRTICQEALLPERQHALGYCPVEGLQSLRQQVAMRMRRRGVPVEAGHILILSGSTQGIGLVGRFLLRPGDEVVVEVPTYIGAIQAFRALGARVIGIPLDNDGMRLDLLESVLARHRPRLIYTLPTFQNPTGVVMAPERRRRLLLLCRRYQVPVLEDDTYGELYFDTPPPPPLKALDSSEQVIYLSTFSKMLAPGLRVAWLAGPIPMIERLSLHKQIFDLNTNALGQWLVAEVLRRGWLDEHLQRLSAAYRRKRDLMLQAIERYWPREVRVNPPGGGFHLWCRLPAGLRARTLLREAAAEGVALLNGEPFHVDGGGQQYIRLSYAYPPEEQIEEGVRRIGVVLKRLLLRRNQEQARSSPPEHIPMV</sequence>